<dbReference type="SUPFAM" id="SSF51735">
    <property type="entry name" value="NAD(P)-binding Rossmann-fold domains"/>
    <property type="match status" value="1"/>
</dbReference>
<protein>
    <submittedName>
        <fullName evidence="1">UDP-glucose/GDP-mannose dehydrogenase dimerization</fullName>
    </submittedName>
</protein>
<reference evidence="1 2" key="1">
    <citation type="journal article" date="2015" name="Nature">
        <title>rRNA introns, odd ribosomes, and small enigmatic genomes across a large radiation of phyla.</title>
        <authorList>
            <person name="Brown C.T."/>
            <person name="Hug L.A."/>
            <person name="Thomas B.C."/>
            <person name="Sharon I."/>
            <person name="Castelle C.J."/>
            <person name="Singh A."/>
            <person name="Wilkins M.J."/>
            <person name="Williams K.H."/>
            <person name="Banfield J.F."/>
        </authorList>
    </citation>
    <scope>NUCLEOTIDE SEQUENCE [LARGE SCALE GENOMIC DNA]</scope>
</reference>
<name>A0A0G1DHR3_9BACT</name>
<dbReference type="AlphaFoldDB" id="A0A0G1DHR3"/>
<proteinExistence type="predicted"/>
<evidence type="ECO:0000313" key="2">
    <source>
        <dbReference type="Proteomes" id="UP000034090"/>
    </source>
</evidence>
<organism evidence="1 2">
    <name type="scientific">Candidatus Woesebacteria bacterium GW2011_GWB1_43_14</name>
    <dbReference type="NCBI Taxonomy" id="1618578"/>
    <lineage>
        <taxon>Bacteria</taxon>
        <taxon>Candidatus Woeseibacteriota</taxon>
    </lineage>
</organism>
<dbReference type="Proteomes" id="UP000034090">
    <property type="component" value="Unassembled WGS sequence"/>
</dbReference>
<sequence>MKKEIVGILGKGEIGTAIAKISREAGYKVLVREIKYDQMAGNTVDFLHVNIPEKNNKKFVDLVVANILELEPRLTVINSSVTPGTTRKIFNRANKPIVHSPVIGIHPQLYKSIKVYFKKVIGPTDKKSLNLAKKHFKKLGLNVQTYDSAENSESAKLLDLIYYAWNIVFCKWVDEISKELKLNFNQVYTINNQIYNQGYKKLRPNVIRPVLTPTLGPIGGHCTVEDTILFDRYYKSRFTKFILGENERYKKNK</sequence>
<gene>
    <name evidence="1" type="ORF">UV74_C0013G0351</name>
</gene>
<dbReference type="Gene3D" id="3.40.50.720">
    <property type="entry name" value="NAD(P)-binding Rossmann-like Domain"/>
    <property type="match status" value="1"/>
</dbReference>
<comment type="caution">
    <text evidence="1">The sequence shown here is derived from an EMBL/GenBank/DDBJ whole genome shotgun (WGS) entry which is preliminary data.</text>
</comment>
<evidence type="ECO:0000313" key="1">
    <source>
        <dbReference type="EMBL" id="KKS97229.1"/>
    </source>
</evidence>
<dbReference type="InterPro" id="IPR036291">
    <property type="entry name" value="NAD(P)-bd_dom_sf"/>
</dbReference>
<dbReference type="STRING" id="1618578.UV74_C0013G0351"/>
<accession>A0A0G1DHR3</accession>
<dbReference type="EMBL" id="LCFQ01000013">
    <property type="protein sequence ID" value="KKS97229.1"/>
    <property type="molecule type" value="Genomic_DNA"/>
</dbReference>